<evidence type="ECO:0000313" key="4">
    <source>
        <dbReference type="Proteomes" id="UP000217790"/>
    </source>
</evidence>
<feature type="chain" id="PRO_5013594728" evidence="2">
    <location>
        <begin position="23"/>
        <end position="176"/>
    </location>
</feature>
<dbReference type="OrthoDB" id="3062802at2759"/>
<protein>
    <submittedName>
        <fullName evidence="3">Uncharacterized protein</fullName>
    </submittedName>
</protein>
<name>A0A2H3D320_ARMGA</name>
<proteinExistence type="predicted"/>
<evidence type="ECO:0000256" key="1">
    <source>
        <dbReference type="SAM" id="MobiDB-lite"/>
    </source>
</evidence>
<dbReference type="AlphaFoldDB" id="A0A2H3D320"/>
<feature type="compositionally biased region" description="Low complexity" evidence="1">
    <location>
        <begin position="138"/>
        <end position="157"/>
    </location>
</feature>
<dbReference type="Proteomes" id="UP000217790">
    <property type="component" value="Unassembled WGS sequence"/>
</dbReference>
<organism evidence="3 4">
    <name type="scientific">Armillaria gallica</name>
    <name type="common">Bulbous honey fungus</name>
    <name type="synonym">Armillaria bulbosa</name>
    <dbReference type="NCBI Taxonomy" id="47427"/>
    <lineage>
        <taxon>Eukaryota</taxon>
        <taxon>Fungi</taxon>
        <taxon>Dikarya</taxon>
        <taxon>Basidiomycota</taxon>
        <taxon>Agaricomycotina</taxon>
        <taxon>Agaricomycetes</taxon>
        <taxon>Agaricomycetidae</taxon>
        <taxon>Agaricales</taxon>
        <taxon>Marasmiineae</taxon>
        <taxon>Physalacriaceae</taxon>
        <taxon>Armillaria</taxon>
    </lineage>
</organism>
<reference evidence="4" key="1">
    <citation type="journal article" date="2017" name="Nat. Ecol. Evol.">
        <title>Genome expansion and lineage-specific genetic innovations in the forest pathogenic fungi Armillaria.</title>
        <authorList>
            <person name="Sipos G."/>
            <person name="Prasanna A.N."/>
            <person name="Walter M.C."/>
            <person name="O'Connor E."/>
            <person name="Balint B."/>
            <person name="Krizsan K."/>
            <person name="Kiss B."/>
            <person name="Hess J."/>
            <person name="Varga T."/>
            <person name="Slot J."/>
            <person name="Riley R."/>
            <person name="Boka B."/>
            <person name="Rigling D."/>
            <person name="Barry K."/>
            <person name="Lee J."/>
            <person name="Mihaltcheva S."/>
            <person name="LaButti K."/>
            <person name="Lipzen A."/>
            <person name="Waldron R."/>
            <person name="Moloney N.M."/>
            <person name="Sperisen C."/>
            <person name="Kredics L."/>
            <person name="Vagvoelgyi C."/>
            <person name="Patrignani A."/>
            <person name="Fitzpatrick D."/>
            <person name="Nagy I."/>
            <person name="Doyle S."/>
            <person name="Anderson J.B."/>
            <person name="Grigoriev I.V."/>
            <person name="Gueldener U."/>
            <person name="Muensterkoetter M."/>
            <person name="Nagy L.G."/>
        </authorList>
    </citation>
    <scope>NUCLEOTIDE SEQUENCE [LARGE SCALE GENOMIC DNA]</scope>
    <source>
        <strain evidence="4">Ar21-2</strain>
    </source>
</reference>
<feature type="region of interest" description="Disordered" evidence="1">
    <location>
        <begin position="57"/>
        <end position="157"/>
    </location>
</feature>
<gene>
    <name evidence="3" type="ORF">ARMGADRAFT_668632</name>
</gene>
<sequence>MTLINSNLLPLTILALLVAVHGAPLTNITSTELNSTIQGGSITRSVEVITFHPTAAAGPLVPRRGKVGLPGKPRPKGPTKPSTTPPKTATRTSTRVMTTTTSTRVPATTTSTRVPTTTSTRTPTTPRTSTKSRHRTTLTRTSTRPRTTSHSPTTTRRPAWVTPTFSLSKYRLSFCF</sequence>
<feature type="compositionally biased region" description="Low complexity" evidence="1">
    <location>
        <begin position="79"/>
        <end position="129"/>
    </location>
</feature>
<dbReference type="InParanoid" id="A0A2H3D320"/>
<keyword evidence="2" id="KW-0732">Signal</keyword>
<dbReference type="STRING" id="47427.A0A2H3D320"/>
<accession>A0A2H3D320</accession>
<evidence type="ECO:0000313" key="3">
    <source>
        <dbReference type="EMBL" id="PBK83417.1"/>
    </source>
</evidence>
<feature type="signal peptide" evidence="2">
    <location>
        <begin position="1"/>
        <end position="22"/>
    </location>
</feature>
<evidence type="ECO:0000256" key="2">
    <source>
        <dbReference type="SAM" id="SignalP"/>
    </source>
</evidence>
<keyword evidence="4" id="KW-1185">Reference proteome</keyword>
<dbReference type="OMA" id="YDTGENE"/>
<dbReference type="EMBL" id="KZ293706">
    <property type="protein sequence ID" value="PBK83417.1"/>
    <property type="molecule type" value="Genomic_DNA"/>
</dbReference>